<keyword evidence="1" id="KW-0727">SH2 domain</keyword>
<proteinExistence type="predicted"/>
<protein>
    <recommendedName>
        <fullName evidence="3">SH2 domain-containing protein</fullName>
    </recommendedName>
</protein>
<dbReference type="SUPFAM" id="SSF55550">
    <property type="entry name" value="SH2 domain"/>
    <property type="match status" value="1"/>
</dbReference>
<dbReference type="Pfam" id="PF00017">
    <property type="entry name" value="SH2"/>
    <property type="match status" value="1"/>
</dbReference>
<dbReference type="Proteomes" id="UP001176961">
    <property type="component" value="Unassembled WGS sequence"/>
</dbReference>
<dbReference type="PRINTS" id="PR00401">
    <property type="entry name" value="SH2DOMAIN"/>
</dbReference>
<comment type="caution">
    <text evidence="4">The sequence shown here is derived from an EMBL/GenBank/DDBJ whole genome shotgun (WGS) entry which is preliminary data.</text>
</comment>
<dbReference type="EMBL" id="CATQJL010000112">
    <property type="protein sequence ID" value="CAJ0594630.1"/>
    <property type="molecule type" value="Genomic_DNA"/>
</dbReference>
<evidence type="ECO:0000313" key="5">
    <source>
        <dbReference type="Proteomes" id="UP001176961"/>
    </source>
</evidence>
<feature type="region of interest" description="Disordered" evidence="2">
    <location>
        <begin position="24"/>
        <end position="43"/>
    </location>
</feature>
<dbReference type="InterPro" id="IPR000980">
    <property type="entry name" value="SH2"/>
</dbReference>
<gene>
    <name evidence="4" type="ORF">CYNAS_LOCUS6613</name>
</gene>
<organism evidence="4 5">
    <name type="scientific">Cylicocyclus nassatus</name>
    <name type="common">Nematode worm</name>
    <dbReference type="NCBI Taxonomy" id="53992"/>
    <lineage>
        <taxon>Eukaryota</taxon>
        <taxon>Metazoa</taxon>
        <taxon>Ecdysozoa</taxon>
        <taxon>Nematoda</taxon>
        <taxon>Chromadorea</taxon>
        <taxon>Rhabditida</taxon>
        <taxon>Rhabditina</taxon>
        <taxon>Rhabditomorpha</taxon>
        <taxon>Strongyloidea</taxon>
        <taxon>Strongylidae</taxon>
        <taxon>Cylicocyclus</taxon>
    </lineage>
</organism>
<accession>A0AA36GM80</accession>
<dbReference type="SMART" id="SM00252">
    <property type="entry name" value="SH2"/>
    <property type="match status" value="1"/>
</dbReference>
<evidence type="ECO:0000256" key="1">
    <source>
        <dbReference type="PROSITE-ProRule" id="PRU00191"/>
    </source>
</evidence>
<reference evidence="4" key="1">
    <citation type="submission" date="2023-07" db="EMBL/GenBank/DDBJ databases">
        <authorList>
            <consortium name="CYATHOMIX"/>
        </authorList>
    </citation>
    <scope>NUCLEOTIDE SEQUENCE</scope>
    <source>
        <strain evidence="4">N/A</strain>
    </source>
</reference>
<sequence>MANGWLPLQRQPWQLSSRPKRMSFLKSEGRHRRSRKNSLTPSKRRNIEDEEWYHGLRTRDDVAPLLRETGDFLVRASQSGDYYTLVLNVKNGSTIDNLTISVVGDNYTLHYLLVRGKALKFASVGDLIKYYKRKVLERRVPQEAGEQDLDPKHSSGP</sequence>
<dbReference type="Gene3D" id="3.30.505.10">
    <property type="entry name" value="SH2 domain"/>
    <property type="match status" value="1"/>
</dbReference>
<keyword evidence="5" id="KW-1185">Reference proteome</keyword>
<evidence type="ECO:0000259" key="3">
    <source>
        <dbReference type="PROSITE" id="PS50001"/>
    </source>
</evidence>
<evidence type="ECO:0000256" key="2">
    <source>
        <dbReference type="SAM" id="MobiDB-lite"/>
    </source>
</evidence>
<dbReference type="InterPro" id="IPR036860">
    <property type="entry name" value="SH2_dom_sf"/>
</dbReference>
<dbReference type="AlphaFoldDB" id="A0AA36GM80"/>
<feature type="domain" description="SH2" evidence="3">
    <location>
        <begin position="52"/>
        <end position="133"/>
    </location>
</feature>
<name>A0AA36GM80_CYLNA</name>
<dbReference type="PROSITE" id="PS50001">
    <property type="entry name" value="SH2"/>
    <property type="match status" value="1"/>
</dbReference>
<evidence type="ECO:0000313" key="4">
    <source>
        <dbReference type="EMBL" id="CAJ0594630.1"/>
    </source>
</evidence>
<feature type="compositionally biased region" description="Basic residues" evidence="2">
    <location>
        <begin position="24"/>
        <end position="36"/>
    </location>
</feature>